<dbReference type="PROSITE" id="PS51898">
    <property type="entry name" value="TYR_RECOMBINASE"/>
    <property type="match status" value="1"/>
</dbReference>
<dbReference type="InterPro" id="IPR011010">
    <property type="entry name" value="DNA_brk_join_enz"/>
</dbReference>
<keyword evidence="10" id="KW-1185">Reference proteome</keyword>
<evidence type="ECO:0000256" key="1">
    <source>
        <dbReference type="ARBA" id="ARBA00008857"/>
    </source>
</evidence>
<dbReference type="PROSITE" id="PS51900">
    <property type="entry name" value="CB"/>
    <property type="match status" value="1"/>
</dbReference>
<feature type="domain" description="Tyr recombinase" evidence="7">
    <location>
        <begin position="157"/>
        <end position="374"/>
    </location>
</feature>
<dbReference type="Gene3D" id="1.10.443.10">
    <property type="entry name" value="Intergrase catalytic core"/>
    <property type="match status" value="1"/>
</dbReference>
<keyword evidence="2" id="KW-0229">DNA integration</keyword>
<dbReference type="InterPro" id="IPR044068">
    <property type="entry name" value="CB"/>
</dbReference>
<dbReference type="InterPro" id="IPR050808">
    <property type="entry name" value="Phage_Integrase"/>
</dbReference>
<evidence type="ECO:0000256" key="6">
    <source>
        <dbReference type="SAM" id="MobiDB-lite"/>
    </source>
</evidence>
<dbReference type="InterPro" id="IPR010998">
    <property type="entry name" value="Integrase_recombinase_N"/>
</dbReference>
<evidence type="ECO:0000256" key="2">
    <source>
        <dbReference type="ARBA" id="ARBA00022908"/>
    </source>
</evidence>
<feature type="region of interest" description="Disordered" evidence="6">
    <location>
        <begin position="441"/>
        <end position="470"/>
    </location>
</feature>
<evidence type="ECO:0000313" key="9">
    <source>
        <dbReference type="EMBL" id="MBA8926794.1"/>
    </source>
</evidence>
<comment type="caution">
    <text evidence="9">The sequence shown here is derived from an EMBL/GenBank/DDBJ whole genome shotgun (WGS) entry which is preliminary data.</text>
</comment>
<evidence type="ECO:0000256" key="3">
    <source>
        <dbReference type="ARBA" id="ARBA00023125"/>
    </source>
</evidence>
<keyword evidence="4" id="KW-0233">DNA recombination</keyword>
<dbReference type="PANTHER" id="PTHR30629">
    <property type="entry name" value="PROPHAGE INTEGRASE"/>
    <property type="match status" value="1"/>
</dbReference>
<dbReference type="Gene3D" id="1.10.150.130">
    <property type="match status" value="1"/>
</dbReference>
<dbReference type="RefSeq" id="WP_182838010.1">
    <property type="nucleotide sequence ID" value="NZ_BAAABQ010000091.1"/>
</dbReference>
<organism evidence="9 10">
    <name type="scientific">Kutzneria viridogrisea</name>
    <dbReference type="NCBI Taxonomy" id="47990"/>
    <lineage>
        <taxon>Bacteria</taxon>
        <taxon>Bacillati</taxon>
        <taxon>Actinomycetota</taxon>
        <taxon>Actinomycetes</taxon>
        <taxon>Pseudonocardiales</taxon>
        <taxon>Pseudonocardiaceae</taxon>
        <taxon>Kutzneria</taxon>
    </lineage>
</organism>
<evidence type="ECO:0000259" key="7">
    <source>
        <dbReference type="PROSITE" id="PS51898"/>
    </source>
</evidence>
<keyword evidence="3 5" id="KW-0238">DNA-binding</keyword>
<proteinExistence type="inferred from homology"/>
<gene>
    <name evidence="9" type="ORF">BC739_004000</name>
</gene>
<protein>
    <submittedName>
        <fullName evidence="9">Integrase</fullName>
    </submittedName>
</protein>
<dbReference type="PANTHER" id="PTHR30629:SF2">
    <property type="entry name" value="PROPHAGE INTEGRASE INTS-RELATED"/>
    <property type="match status" value="1"/>
</dbReference>
<evidence type="ECO:0000256" key="4">
    <source>
        <dbReference type="ARBA" id="ARBA00023172"/>
    </source>
</evidence>
<dbReference type="InterPro" id="IPR002104">
    <property type="entry name" value="Integrase_catalytic"/>
</dbReference>
<sequence length="470" mass="52398">MPWIEQCGSHSWRVRYRRPDGTTDSVSGFPTKRTAQDHADDIASDQRRGTWLDPMGGRTTLAVWSTDWLAALDVDPRTEDNYRSILRIHILPRWGATALADISNPDAHRWAHQLNATGLAPTTVESIMKLLSLILTDAAEDRRIAANPLRPHRRGRRRPVARRTEVIWAQPAEALHVADQIAACYGPEGALLVVTAAWSGARWGELVGLQRPNLRLFDDDTGYIAIDPDIGALHESCSGRLWLGPPKTTESARIIALPPFLVRLLRAHLEHHDHRHVFTTPNGDLHRRSNFARRAMRPAADGRHATTTVRGLHTVKYGLTFKGLRHSHKTWMIADAIPDIAQSRRLGHVLSDKVQQAYSHVASEVENRLLEHLQRRWDSAVCLTAAGCDTTWRDPALSLRGGAPCNGSTRRCPYLLSLPTAYVSRYVSRMPYQRTQACDRSGSYVGEQPSLAGEARGERICPGPPRTGPS</sequence>
<dbReference type="InterPro" id="IPR013762">
    <property type="entry name" value="Integrase-like_cat_sf"/>
</dbReference>
<reference evidence="9 10" key="1">
    <citation type="submission" date="2020-08" db="EMBL/GenBank/DDBJ databases">
        <title>Genomic Encyclopedia of Archaeal and Bacterial Type Strains, Phase II (KMG-II): from individual species to whole genera.</title>
        <authorList>
            <person name="Goeker M."/>
        </authorList>
    </citation>
    <scope>NUCLEOTIDE SEQUENCE [LARGE SCALE GENOMIC DNA]</scope>
    <source>
        <strain evidence="9 10">DSM 43850</strain>
    </source>
</reference>
<feature type="domain" description="Core-binding (CB)" evidence="8">
    <location>
        <begin position="59"/>
        <end position="139"/>
    </location>
</feature>
<comment type="similarity">
    <text evidence="1">Belongs to the 'phage' integrase family.</text>
</comment>
<evidence type="ECO:0000259" key="8">
    <source>
        <dbReference type="PROSITE" id="PS51900"/>
    </source>
</evidence>
<evidence type="ECO:0000313" key="10">
    <source>
        <dbReference type="Proteomes" id="UP000517916"/>
    </source>
</evidence>
<dbReference type="Proteomes" id="UP000517916">
    <property type="component" value="Unassembled WGS sequence"/>
</dbReference>
<dbReference type="EMBL" id="JACJID010000003">
    <property type="protein sequence ID" value="MBA8926794.1"/>
    <property type="molecule type" value="Genomic_DNA"/>
</dbReference>
<evidence type="ECO:0000256" key="5">
    <source>
        <dbReference type="PROSITE-ProRule" id="PRU01248"/>
    </source>
</evidence>
<dbReference type="SUPFAM" id="SSF56349">
    <property type="entry name" value="DNA breaking-rejoining enzymes"/>
    <property type="match status" value="1"/>
</dbReference>
<accession>A0ABR6BIT5</accession>
<name>A0ABR6BIT5_9PSEU</name>